<sequence length="263" mass="28257">MESSSTQRDSLLADLRESGAAQRRRLSEIRAREHVGAAGWAQNATLESIIRLGREGLTATKALREVVTLTTEQLRALPLVAIGEHSTEHLSALQDIVARGNEQIVAAHALDQLIFEALDEVSVTPLDEMSVNRLKNIRERVQAQAGALSVLTEAAQAQADTLEQVAELEKVSADHQQRVNDLRQFSAGETVDALGEAGETIVKQIADLDDAASKQLGALRNIGEALVTHVPETAATPQAQADTLDELAQAAQARADELRDSAE</sequence>
<evidence type="ECO:0000313" key="1">
    <source>
        <dbReference type="EMBL" id="MFD2608319.1"/>
    </source>
</evidence>
<name>A0ABW5NZM0_9DEIO</name>
<dbReference type="Proteomes" id="UP001597475">
    <property type="component" value="Unassembled WGS sequence"/>
</dbReference>
<keyword evidence="2" id="KW-1185">Reference proteome</keyword>
<gene>
    <name evidence="1" type="ORF">ACFSR9_02550</name>
</gene>
<organism evidence="1 2">
    <name type="scientific">Deinococcus taklimakanensis</name>
    <dbReference type="NCBI Taxonomy" id="536443"/>
    <lineage>
        <taxon>Bacteria</taxon>
        <taxon>Thermotogati</taxon>
        <taxon>Deinococcota</taxon>
        <taxon>Deinococci</taxon>
        <taxon>Deinococcales</taxon>
        <taxon>Deinococcaceae</taxon>
        <taxon>Deinococcus</taxon>
    </lineage>
</organism>
<dbReference type="RefSeq" id="WP_386842737.1">
    <property type="nucleotide sequence ID" value="NZ_JBHUMK010000010.1"/>
</dbReference>
<proteinExistence type="predicted"/>
<accession>A0ABW5NZM0</accession>
<comment type="caution">
    <text evidence="1">The sequence shown here is derived from an EMBL/GenBank/DDBJ whole genome shotgun (WGS) entry which is preliminary data.</text>
</comment>
<protein>
    <submittedName>
        <fullName evidence="1">Uncharacterized protein</fullName>
    </submittedName>
</protein>
<reference evidence="2" key="1">
    <citation type="journal article" date="2019" name="Int. J. Syst. Evol. Microbiol.">
        <title>The Global Catalogue of Microorganisms (GCM) 10K type strain sequencing project: providing services to taxonomists for standard genome sequencing and annotation.</title>
        <authorList>
            <consortium name="The Broad Institute Genomics Platform"/>
            <consortium name="The Broad Institute Genome Sequencing Center for Infectious Disease"/>
            <person name="Wu L."/>
            <person name="Ma J."/>
        </authorList>
    </citation>
    <scope>NUCLEOTIDE SEQUENCE [LARGE SCALE GENOMIC DNA]</scope>
    <source>
        <strain evidence="2">KCTC 33842</strain>
    </source>
</reference>
<evidence type="ECO:0000313" key="2">
    <source>
        <dbReference type="Proteomes" id="UP001597475"/>
    </source>
</evidence>
<dbReference type="EMBL" id="JBHUMK010000010">
    <property type="protein sequence ID" value="MFD2608319.1"/>
    <property type="molecule type" value="Genomic_DNA"/>
</dbReference>